<dbReference type="Gene3D" id="2.40.160.10">
    <property type="entry name" value="Porin"/>
    <property type="match status" value="1"/>
</dbReference>
<dbReference type="GO" id="GO:0016020">
    <property type="term" value="C:membrane"/>
    <property type="evidence" value="ECO:0007669"/>
    <property type="project" value="InterPro"/>
</dbReference>
<sequence length="319" mass="33220">MKKLLIASTALVATSGFAYADVTLGGSAQFGIIYIEDRADPVDPTEDEELFLDYELQFDFSASGETDGGLGFGMSAELESDSDAEGNQLSDNNVDPEIFITSGFGTLTVGALDTAPDQAGFGNTRDPGYDGVGVDNLIDAILFLDAGALFNADEGGKSNIMYQGSFGGLSLTATAHAHEQDFGIVAEYDFGAFRAGLSYMEVDEVEIDGDLGGGDTIGVTVGGTFAGFDLDFVYADHSNDFDVDAEAYGLSGAYDLGAYGITFGVNQVEIGDVDGTTYGIGVEYDLGGGAELQAGVASLWDPEDDDNFTTASFGIAMSF</sequence>
<accession>A8LJW6</accession>
<gene>
    <name evidence="4" type="ordered locus">Dshi_0043</name>
</gene>
<name>A8LJW6_DINSH</name>
<dbReference type="HOGENOM" id="CLU_064939_0_0_5"/>
<dbReference type="Pfam" id="PF13609">
    <property type="entry name" value="Porin_4"/>
    <property type="match status" value="1"/>
</dbReference>
<evidence type="ECO:0000256" key="2">
    <source>
        <dbReference type="SAM" id="SignalP"/>
    </source>
</evidence>
<feature type="domain" description="Porin" evidence="3">
    <location>
        <begin position="7"/>
        <end position="298"/>
    </location>
</feature>
<dbReference type="InterPro" id="IPR033900">
    <property type="entry name" value="Gram_neg_porin_domain"/>
</dbReference>
<dbReference type="AlphaFoldDB" id="A8LJW6"/>
<dbReference type="Proteomes" id="UP000006833">
    <property type="component" value="Chromosome"/>
</dbReference>
<feature type="region of interest" description="Disordered" evidence="1">
    <location>
        <begin position="71"/>
        <end position="91"/>
    </location>
</feature>
<dbReference type="RefSeq" id="WP_012176725.1">
    <property type="nucleotide sequence ID" value="NC_009952.1"/>
</dbReference>
<dbReference type="GO" id="GO:0015288">
    <property type="term" value="F:porin activity"/>
    <property type="evidence" value="ECO:0007669"/>
    <property type="project" value="InterPro"/>
</dbReference>
<evidence type="ECO:0000256" key="1">
    <source>
        <dbReference type="SAM" id="MobiDB-lite"/>
    </source>
</evidence>
<organism evidence="4 5">
    <name type="scientific">Dinoroseobacter shibae (strain DSM 16493 / NCIMB 14021 / DFL 12)</name>
    <dbReference type="NCBI Taxonomy" id="398580"/>
    <lineage>
        <taxon>Bacteria</taxon>
        <taxon>Pseudomonadati</taxon>
        <taxon>Pseudomonadota</taxon>
        <taxon>Alphaproteobacteria</taxon>
        <taxon>Rhodobacterales</taxon>
        <taxon>Roseobacteraceae</taxon>
        <taxon>Dinoroseobacter</taxon>
    </lineage>
</organism>
<dbReference type="STRING" id="398580.Dshi_0043"/>
<dbReference type="EMBL" id="CP000830">
    <property type="protein sequence ID" value="ABV91792.1"/>
    <property type="molecule type" value="Genomic_DNA"/>
</dbReference>
<dbReference type="eggNOG" id="COG3203">
    <property type="taxonomic scope" value="Bacteria"/>
</dbReference>
<keyword evidence="5" id="KW-1185">Reference proteome</keyword>
<proteinExistence type="predicted"/>
<evidence type="ECO:0000313" key="5">
    <source>
        <dbReference type="Proteomes" id="UP000006833"/>
    </source>
</evidence>
<dbReference type="KEGG" id="dsh:Dshi_0043"/>
<dbReference type="OrthoDB" id="7326315at2"/>
<reference evidence="5" key="1">
    <citation type="journal article" date="2010" name="ISME J.">
        <title>The complete genome sequence of the algal symbiont Dinoroseobacter shibae: a hitchhiker's guide to life in the sea.</title>
        <authorList>
            <person name="Wagner-Dobler I."/>
            <person name="Ballhausen B."/>
            <person name="Berger M."/>
            <person name="Brinkhoff T."/>
            <person name="Buchholz I."/>
            <person name="Bunk B."/>
            <person name="Cypionka H."/>
            <person name="Daniel R."/>
            <person name="Drepper T."/>
            <person name="Gerdts G."/>
            <person name="Hahnke S."/>
            <person name="Han C."/>
            <person name="Jahn D."/>
            <person name="Kalhoefer D."/>
            <person name="Kiss H."/>
            <person name="Klenk H.P."/>
            <person name="Kyrpides N."/>
            <person name="Liebl W."/>
            <person name="Liesegang H."/>
            <person name="Meincke L."/>
            <person name="Pati A."/>
            <person name="Petersen J."/>
            <person name="Piekarski T."/>
            <person name="Pommerenke C."/>
            <person name="Pradella S."/>
            <person name="Pukall R."/>
            <person name="Rabus R."/>
            <person name="Stackebrandt E."/>
            <person name="Thole S."/>
            <person name="Thompson L."/>
            <person name="Tielen P."/>
            <person name="Tomasch J."/>
            <person name="von Jan M."/>
            <person name="Wanphrut N."/>
            <person name="Wichels A."/>
            <person name="Zech H."/>
            <person name="Simon M."/>
        </authorList>
    </citation>
    <scope>NUCLEOTIDE SEQUENCE [LARGE SCALE GENOMIC DNA]</scope>
    <source>
        <strain evidence="5">DSM 16493 / NCIMB 14021 / DFL 12</strain>
    </source>
</reference>
<dbReference type="InterPro" id="IPR023614">
    <property type="entry name" value="Porin_dom_sf"/>
</dbReference>
<evidence type="ECO:0000313" key="4">
    <source>
        <dbReference type="EMBL" id="ABV91792.1"/>
    </source>
</evidence>
<feature type="signal peptide" evidence="2">
    <location>
        <begin position="1"/>
        <end position="20"/>
    </location>
</feature>
<dbReference type="SUPFAM" id="SSF56935">
    <property type="entry name" value="Porins"/>
    <property type="match status" value="1"/>
</dbReference>
<feature type="chain" id="PRO_5002723303" evidence="2">
    <location>
        <begin position="21"/>
        <end position="319"/>
    </location>
</feature>
<keyword evidence="2" id="KW-0732">Signal</keyword>
<evidence type="ECO:0000259" key="3">
    <source>
        <dbReference type="Pfam" id="PF13609"/>
    </source>
</evidence>
<protein>
    <submittedName>
        <fullName evidence="4">Porin</fullName>
    </submittedName>
</protein>